<dbReference type="Proteomes" id="UP000594638">
    <property type="component" value="Unassembled WGS sequence"/>
</dbReference>
<organism evidence="14 15">
    <name type="scientific">Olea europaea subsp. europaea</name>
    <dbReference type="NCBI Taxonomy" id="158383"/>
    <lineage>
        <taxon>Eukaryota</taxon>
        <taxon>Viridiplantae</taxon>
        <taxon>Streptophyta</taxon>
        <taxon>Embryophyta</taxon>
        <taxon>Tracheophyta</taxon>
        <taxon>Spermatophyta</taxon>
        <taxon>Magnoliopsida</taxon>
        <taxon>eudicotyledons</taxon>
        <taxon>Gunneridae</taxon>
        <taxon>Pentapetalae</taxon>
        <taxon>asterids</taxon>
        <taxon>lamiids</taxon>
        <taxon>Lamiales</taxon>
        <taxon>Oleaceae</taxon>
        <taxon>Oleeae</taxon>
        <taxon>Olea</taxon>
    </lineage>
</organism>
<dbReference type="PRINTS" id="PR00463">
    <property type="entry name" value="EP450I"/>
</dbReference>
<evidence type="ECO:0000256" key="3">
    <source>
        <dbReference type="ARBA" id="ARBA00022617"/>
    </source>
</evidence>
<dbReference type="EMBL" id="CACTIH010007311">
    <property type="protein sequence ID" value="CAA3009083.1"/>
    <property type="molecule type" value="Genomic_DNA"/>
</dbReference>
<comment type="similarity">
    <text evidence="2 12">Belongs to the cytochrome P450 family.</text>
</comment>
<evidence type="ECO:0000256" key="12">
    <source>
        <dbReference type="RuleBase" id="RU000461"/>
    </source>
</evidence>
<comment type="cofactor">
    <cofactor evidence="11">
        <name>heme</name>
        <dbReference type="ChEBI" id="CHEBI:30413"/>
    </cofactor>
</comment>
<dbReference type="PANTHER" id="PTHR24282:SF192">
    <property type="entry name" value="CYTOCHROME P450 CYP749A22-LIKE"/>
    <property type="match status" value="1"/>
</dbReference>
<keyword evidence="6 13" id="KW-1133">Transmembrane helix</keyword>
<dbReference type="GO" id="GO:0020037">
    <property type="term" value="F:heme binding"/>
    <property type="evidence" value="ECO:0007669"/>
    <property type="project" value="InterPro"/>
</dbReference>
<dbReference type="SUPFAM" id="SSF48264">
    <property type="entry name" value="Cytochrome P450"/>
    <property type="match status" value="1"/>
</dbReference>
<evidence type="ECO:0000256" key="2">
    <source>
        <dbReference type="ARBA" id="ARBA00010617"/>
    </source>
</evidence>
<proteinExistence type="inferred from homology"/>
<dbReference type="GO" id="GO:0004497">
    <property type="term" value="F:monooxygenase activity"/>
    <property type="evidence" value="ECO:0007669"/>
    <property type="project" value="UniProtKB-KW"/>
</dbReference>
<gene>
    <name evidence="14" type="ORF">OLEA9_A002312</name>
</gene>
<dbReference type="GO" id="GO:0016020">
    <property type="term" value="C:membrane"/>
    <property type="evidence" value="ECO:0007669"/>
    <property type="project" value="UniProtKB-SubCell"/>
</dbReference>
<dbReference type="InterPro" id="IPR036396">
    <property type="entry name" value="Cyt_P450_sf"/>
</dbReference>
<evidence type="ECO:0000256" key="13">
    <source>
        <dbReference type="SAM" id="Phobius"/>
    </source>
</evidence>
<evidence type="ECO:0000256" key="4">
    <source>
        <dbReference type="ARBA" id="ARBA00022692"/>
    </source>
</evidence>
<dbReference type="Gene3D" id="1.10.630.10">
    <property type="entry name" value="Cytochrome P450"/>
    <property type="match status" value="1"/>
</dbReference>
<dbReference type="PANTHER" id="PTHR24282">
    <property type="entry name" value="CYTOCHROME P450 FAMILY MEMBER"/>
    <property type="match status" value="1"/>
</dbReference>
<keyword evidence="8 11" id="KW-0408">Iron</keyword>
<keyword evidence="3 11" id="KW-0349">Heme</keyword>
<dbReference type="PROSITE" id="PS00086">
    <property type="entry name" value="CYTOCHROME_P450"/>
    <property type="match status" value="1"/>
</dbReference>
<dbReference type="PRINTS" id="PR00385">
    <property type="entry name" value="P450"/>
</dbReference>
<keyword evidence="15" id="KW-1185">Reference proteome</keyword>
<dbReference type="InterPro" id="IPR050665">
    <property type="entry name" value="Cytochrome_P450_Monooxygen"/>
</dbReference>
<dbReference type="InterPro" id="IPR017972">
    <property type="entry name" value="Cyt_P450_CS"/>
</dbReference>
<protein>
    <submittedName>
        <fullName evidence="14">Cytochrome P450 CYP749A22-like</fullName>
    </submittedName>
</protein>
<evidence type="ECO:0000256" key="8">
    <source>
        <dbReference type="ARBA" id="ARBA00023004"/>
    </source>
</evidence>
<dbReference type="GO" id="GO:0005506">
    <property type="term" value="F:iron ion binding"/>
    <property type="evidence" value="ECO:0007669"/>
    <property type="project" value="InterPro"/>
</dbReference>
<name>A0A8S0TT26_OLEEU</name>
<evidence type="ECO:0000256" key="11">
    <source>
        <dbReference type="PIRSR" id="PIRSR602401-1"/>
    </source>
</evidence>
<feature type="transmembrane region" description="Helical" evidence="13">
    <location>
        <begin position="6"/>
        <end position="27"/>
    </location>
</feature>
<dbReference type="AlphaFoldDB" id="A0A8S0TT26"/>
<comment type="caution">
    <text evidence="14">The sequence shown here is derived from an EMBL/GenBank/DDBJ whole genome shotgun (WGS) entry which is preliminary data.</text>
</comment>
<evidence type="ECO:0000256" key="6">
    <source>
        <dbReference type="ARBA" id="ARBA00022989"/>
    </source>
</evidence>
<evidence type="ECO:0000256" key="9">
    <source>
        <dbReference type="ARBA" id="ARBA00023033"/>
    </source>
</evidence>
<accession>A0A8S0TT26</accession>
<evidence type="ECO:0000256" key="1">
    <source>
        <dbReference type="ARBA" id="ARBA00004167"/>
    </source>
</evidence>
<dbReference type="Gramene" id="OE9A002312T1">
    <property type="protein sequence ID" value="OE9A002312C1"/>
    <property type="gene ID" value="OE9A002312"/>
</dbReference>
<keyword evidence="7 12" id="KW-0560">Oxidoreductase</keyword>
<dbReference type="InterPro" id="IPR001128">
    <property type="entry name" value="Cyt_P450"/>
</dbReference>
<keyword evidence="4 13" id="KW-0812">Transmembrane</keyword>
<keyword evidence="10 13" id="KW-0472">Membrane</keyword>
<evidence type="ECO:0000256" key="5">
    <source>
        <dbReference type="ARBA" id="ARBA00022723"/>
    </source>
</evidence>
<dbReference type="Pfam" id="PF00067">
    <property type="entry name" value="p450"/>
    <property type="match status" value="1"/>
</dbReference>
<keyword evidence="9 12" id="KW-0503">Monooxygenase</keyword>
<sequence>MDLVTVILFSICSTLCFHFILILIRFIDKVWRTPIQLQTMMKSQGIRGPQYRFPHGSTKEISKMRSQSMEKPMEMSHSIFPRIQPHIYSWTKTYGMNFLNWHGSQAQLFVTEPELIKEILMNREGFYPKMEMEGHAKNLLGESLITNEGEKWAKIRKLANHTFHAESLKSMVPEMSSGVEMLLERWKGHIGEEIDVFKEFGLLTTEVISRTAFGSSYIEGGHIFEMVAKLTEITVRNIYRVRFPGISMLLKSDDEIKAEKLKEGIKSSIFELVKKREKVKNNGEFEDFGSDYLGQLLKIFHEADTKKRITIEQMIDEIKAMYGAGHLTTTSLLSWCIFLLAIHTDWQEKAREEVFGIFSSEKPNSDGIARMKIMNMIINECLRLYPPVLTLTRKVQQGVKLGNLNLPGNINIFISILALHHNPQIWGKDVHIFKPERFAGGVAKATNNNVAAFFPFGVGPRTCVGLNFTTNEAKIALSMILQRYKFLLSPNYVHCPADIFILTPKHGVQVILQAI</sequence>
<comment type="subcellular location">
    <subcellularLocation>
        <location evidence="1">Membrane</location>
        <topology evidence="1">Single-pass membrane protein</topology>
    </subcellularLocation>
</comment>
<evidence type="ECO:0000313" key="14">
    <source>
        <dbReference type="EMBL" id="CAA3009083.1"/>
    </source>
</evidence>
<dbReference type="InterPro" id="IPR002401">
    <property type="entry name" value="Cyt_P450_E_grp-I"/>
</dbReference>
<evidence type="ECO:0000313" key="15">
    <source>
        <dbReference type="Proteomes" id="UP000594638"/>
    </source>
</evidence>
<keyword evidence="5 11" id="KW-0479">Metal-binding</keyword>
<feature type="binding site" description="axial binding residue" evidence="11">
    <location>
        <position position="463"/>
    </location>
    <ligand>
        <name>heme</name>
        <dbReference type="ChEBI" id="CHEBI:30413"/>
    </ligand>
    <ligandPart>
        <name>Fe</name>
        <dbReference type="ChEBI" id="CHEBI:18248"/>
    </ligandPart>
</feature>
<dbReference type="OrthoDB" id="1470350at2759"/>
<reference evidence="14 15" key="1">
    <citation type="submission" date="2019-12" db="EMBL/GenBank/DDBJ databases">
        <authorList>
            <person name="Alioto T."/>
            <person name="Alioto T."/>
            <person name="Gomez Garrido J."/>
        </authorList>
    </citation>
    <scope>NUCLEOTIDE SEQUENCE [LARGE SCALE GENOMIC DNA]</scope>
</reference>
<evidence type="ECO:0000256" key="10">
    <source>
        <dbReference type="ARBA" id="ARBA00023136"/>
    </source>
</evidence>
<evidence type="ECO:0000256" key="7">
    <source>
        <dbReference type="ARBA" id="ARBA00023002"/>
    </source>
</evidence>
<dbReference type="GO" id="GO:0016705">
    <property type="term" value="F:oxidoreductase activity, acting on paired donors, with incorporation or reduction of molecular oxygen"/>
    <property type="evidence" value="ECO:0007669"/>
    <property type="project" value="InterPro"/>
</dbReference>